<evidence type="ECO:0000313" key="2">
    <source>
        <dbReference type="Proteomes" id="UP001292094"/>
    </source>
</evidence>
<reference evidence="1" key="1">
    <citation type="submission" date="2023-11" db="EMBL/GenBank/DDBJ databases">
        <title>Genome assemblies of two species of porcelain crab, Petrolisthes cinctipes and Petrolisthes manimaculis (Anomura: Porcellanidae).</title>
        <authorList>
            <person name="Angst P."/>
        </authorList>
    </citation>
    <scope>NUCLEOTIDE SEQUENCE</scope>
    <source>
        <strain evidence="1">PB745_02</strain>
        <tissue evidence="1">Gill</tissue>
    </source>
</reference>
<sequence length="79" mass="8762">MPSKHICEISDVFSVCNCAGRLPLETTAKNVKVLCMGEVIDGSEALFKHSMVQRQELNVLCSVMEVKWNVQYSSEVTGI</sequence>
<dbReference type="AlphaFoldDB" id="A0AAE1NCD0"/>
<name>A0AAE1NCD0_9EUCA</name>
<proteinExistence type="predicted"/>
<comment type="caution">
    <text evidence="1">The sequence shown here is derived from an EMBL/GenBank/DDBJ whole genome shotgun (WGS) entry which is preliminary data.</text>
</comment>
<accession>A0AAE1NCD0</accession>
<evidence type="ECO:0000313" key="1">
    <source>
        <dbReference type="EMBL" id="KAK4287213.1"/>
    </source>
</evidence>
<keyword evidence="2" id="KW-1185">Reference proteome</keyword>
<protein>
    <submittedName>
        <fullName evidence="1">Uncharacterized protein</fullName>
    </submittedName>
</protein>
<organism evidence="1 2">
    <name type="scientific">Petrolisthes manimaculis</name>
    <dbReference type="NCBI Taxonomy" id="1843537"/>
    <lineage>
        <taxon>Eukaryota</taxon>
        <taxon>Metazoa</taxon>
        <taxon>Ecdysozoa</taxon>
        <taxon>Arthropoda</taxon>
        <taxon>Crustacea</taxon>
        <taxon>Multicrustacea</taxon>
        <taxon>Malacostraca</taxon>
        <taxon>Eumalacostraca</taxon>
        <taxon>Eucarida</taxon>
        <taxon>Decapoda</taxon>
        <taxon>Pleocyemata</taxon>
        <taxon>Anomura</taxon>
        <taxon>Galatheoidea</taxon>
        <taxon>Porcellanidae</taxon>
        <taxon>Petrolisthes</taxon>
    </lineage>
</organism>
<gene>
    <name evidence="1" type="ORF">Pmani_039710</name>
</gene>
<dbReference type="EMBL" id="JAWZYT010007009">
    <property type="protein sequence ID" value="KAK4287213.1"/>
    <property type="molecule type" value="Genomic_DNA"/>
</dbReference>
<dbReference type="Proteomes" id="UP001292094">
    <property type="component" value="Unassembled WGS sequence"/>
</dbReference>